<feature type="compositionally biased region" description="Low complexity" evidence="1">
    <location>
        <begin position="70"/>
        <end position="82"/>
    </location>
</feature>
<evidence type="ECO:0000256" key="1">
    <source>
        <dbReference type="SAM" id="MobiDB-lite"/>
    </source>
</evidence>
<accession>A0A1Y1UT80</accession>
<proteinExistence type="predicted"/>
<dbReference type="OrthoDB" id="2564719at2759"/>
<dbReference type="EMBL" id="NBSH01000001">
    <property type="protein sequence ID" value="ORX40827.1"/>
    <property type="molecule type" value="Genomic_DNA"/>
</dbReference>
<evidence type="ECO:0000313" key="3">
    <source>
        <dbReference type="Proteomes" id="UP000193218"/>
    </source>
</evidence>
<reference evidence="2 3" key="1">
    <citation type="submission" date="2017-03" db="EMBL/GenBank/DDBJ databases">
        <title>Widespread Adenine N6-methylation of Active Genes in Fungi.</title>
        <authorList>
            <consortium name="DOE Joint Genome Institute"/>
            <person name="Mondo S.J."/>
            <person name="Dannebaum R.O."/>
            <person name="Kuo R.C."/>
            <person name="Louie K.B."/>
            <person name="Bewick A.J."/>
            <person name="Labutti K."/>
            <person name="Haridas S."/>
            <person name="Kuo A."/>
            <person name="Salamov A."/>
            <person name="Ahrendt S.R."/>
            <person name="Lau R."/>
            <person name="Bowen B.P."/>
            <person name="Lipzen A."/>
            <person name="Sullivan W."/>
            <person name="Andreopoulos W.B."/>
            <person name="Clum A."/>
            <person name="Lindquist E."/>
            <person name="Daum C."/>
            <person name="Northen T.R."/>
            <person name="Ramamoorthy G."/>
            <person name="Schmitz R.J."/>
            <person name="Gryganskyi A."/>
            <person name="Culley D."/>
            <person name="Magnuson J."/>
            <person name="James T.Y."/>
            <person name="O'Malley M.A."/>
            <person name="Stajich J.E."/>
            <person name="Spatafora J.W."/>
            <person name="Visel A."/>
            <person name="Grigoriev I.V."/>
        </authorList>
    </citation>
    <scope>NUCLEOTIDE SEQUENCE [LARGE SCALE GENOMIC DNA]</scope>
    <source>
        <strain evidence="2 3">NRRL Y-17943</strain>
    </source>
</reference>
<feature type="region of interest" description="Disordered" evidence="1">
    <location>
        <begin position="160"/>
        <end position="192"/>
    </location>
</feature>
<sequence length="344" mass="35485">MSSNSRSHSHSRSPNPSRDSCAHRAAAGVAHLTSSKSPSNLASNRVQPSLDRHARSNSRHTSPDRRPGTQRSRSAPSPQSRTVPPPPSTHPPPLAIAPSTGAVNLPSRANMMAFNPYMGMMGGAPGAGSYSNMGMGGPFDPRMSMIGQYPMMSGMGGPMPHAGGTPGVGPGSGAMNSDGSLKPFDSSQMKRGRMGHYGYLEGRELAGPPPGHLPAGMSPMYDQGLSTQGPTSQIMGSPTDTGSGTAPSSAGYYPQTAAGGATGRTGPKTSWGDPNVGPRARYDGTSATQQIVQADVDSPYPLTARGGVASAFTKYEGYGPERAAASGIDGRLGWAHRRTREGKV</sequence>
<feature type="region of interest" description="Disordered" evidence="1">
    <location>
        <begin position="1"/>
        <end position="101"/>
    </location>
</feature>
<dbReference type="GeneID" id="33559518"/>
<feature type="compositionally biased region" description="Polar residues" evidence="1">
    <location>
        <begin position="32"/>
        <end position="47"/>
    </location>
</feature>
<comment type="caution">
    <text evidence="2">The sequence shown here is derived from an EMBL/GenBank/DDBJ whole genome shotgun (WGS) entry which is preliminary data.</text>
</comment>
<feature type="compositionally biased region" description="Low complexity" evidence="1">
    <location>
        <begin position="1"/>
        <end position="17"/>
    </location>
</feature>
<evidence type="ECO:0000313" key="2">
    <source>
        <dbReference type="EMBL" id="ORX40827.1"/>
    </source>
</evidence>
<feature type="compositionally biased region" description="Polar residues" evidence="1">
    <location>
        <begin position="174"/>
        <end position="189"/>
    </location>
</feature>
<feature type="region of interest" description="Disordered" evidence="1">
    <location>
        <begin position="207"/>
        <end position="275"/>
    </location>
</feature>
<name>A0A1Y1UT80_9TREE</name>
<dbReference type="RefSeq" id="XP_021874506.1">
    <property type="nucleotide sequence ID" value="XM_022017709.1"/>
</dbReference>
<keyword evidence="3" id="KW-1185">Reference proteome</keyword>
<protein>
    <submittedName>
        <fullName evidence="2">Uncharacterized protein</fullName>
    </submittedName>
</protein>
<gene>
    <name evidence="2" type="ORF">BD324DRAFT_647733</name>
</gene>
<organism evidence="2 3">
    <name type="scientific">Kockovaella imperatae</name>
    <dbReference type="NCBI Taxonomy" id="4999"/>
    <lineage>
        <taxon>Eukaryota</taxon>
        <taxon>Fungi</taxon>
        <taxon>Dikarya</taxon>
        <taxon>Basidiomycota</taxon>
        <taxon>Agaricomycotina</taxon>
        <taxon>Tremellomycetes</taxon>
        <taxon>Tremellales</taxon>
        <taxon>Cuniculitremaceae</taxon>
        <taxon>Kockovaella</taxon>
    </lineage>
</organism>
<feature type="compositionally biased region" description="Pro residues" evidence="1">
    <location>
        <begin position="83"/>
        <end position="95"/>
    </location>
</feature>
<dbReference type="Proteomes" id="UP000193218">
    <property type="component" value="Unassembled WGS sequence"/>
</dbReference>
<dbReference type="AlphaFoldDB" id="A0A1Y1UT80"/>
<dbReference type="InParanoid" id="A0A1Y1UT80"/>
<feature type="compositionally biased region" description="Polar residues" evidence="1">
    <location>
        <begin position="224"/>
        <end position="248"/>
    </location>
</feature>